<dbReference type="EMBL" id="LAZR01017831">
    <property type="protein sequence ID" value="KKL98783.1"/>
    <property type="molecule type" value="Genomic_DNA"/>
</dbReference>
<name>A0A0F9GJ58_9ZZZZ</name>
<reference evidence="1" key="1">
    <citation type="journal article" date="2015" name="Nature">
        <title>Complex archaea that bridge the gap between prokaryotes and eukaryotes.</title>
        <authorList>
            <person name="Spang A."/>
            <person name="Saw J.H."/>
            <person name="Jorgensen S.L."/>
            <person name="Zaremba-Niedzwiedzka K."/>
            <person name="Martijn J."/>
            <person name="Lind A.E."/>
            <person name="van Eijk R."/>
            <person name="Schleper C."/>
            <person name="Guy L."/>
            <person name="Ettema T.J."/>
        </authorList>
    </citation>
    <scope>NUCLEOTIDE SEQUENCE</scope>
</reference>
<organism evidence="1">
    <name type="scientific">marine sediment metagenome</name>
    <dbReference type="NCBI Taxonomy" id="412755"/>
    <lineage>
        <taxon>unclassified sequences</taxon>
        <taxon>metagenomes</taxon>
        <taxon>ecological metagenomes</taxon>
    </lineage>
</organism>
<comment type="caution">
    <text evidence="1">The sequence shown here is derived from an EMBL/GenBank/DDBJ whole genome shotgun (WGS) entry which is preliminary data.</text>
</comment>
<evidence type="ECO:0000313" key="1">
    <source>
        <dbReference type="EMBL" id="KKL98783.1"/>
    </source>
</evidence>
<sequence length="271" mass="31019">MRRLHAWLETLERRVCSGGGIYSEIRAWTALYGSDRLKALADSEYNHYGRYARERLAMEFPGCRFGYQYTDENNLRREPLPTEMALRKDVARLLVMRGMCPSFGRAVARVKITSLGWLVFPYSSWVGYGRRQTVSFDIPYDYSRWSDYPASHIHRKHQALTREPHWAVMLKPARSGLAVAATADAIGLMGKGATMVRAAEFVEAGEDLAGRAYVARHRMQVVCDDANDASRDQEWAERERCRAAEAHKHVIQDGLAAIHELDTWHEEQFIP</sequence>
<accession>A0A0F9GJ58</accession>
<dbReference type="AlphaFoldDB" id="A0A0F9GJ58"/>
<proteinExistence type="predicted"/>
<protein>
    <submittedName>
        <fullName evidence="1">Uncharacterized protein</fullName>
    </submittedName>
</protein>
<gene>
    <name evidence="1" type="ORF">LCGC14_1820970</name>
</gene>